<sequence>HASDRSGDTISSWNISASRKRLFTAQRVCNSIECISVSRVPLNETDTVAPGSAIQEPSIRVWSCNDIYKFIYNN</sequence>
<dbReference type="EMBL" id="CAJHIT010000001">
    <property type="protein sequence ID" value="CAD6499192.1"/>
    <property type="molecule type" value="Genomic_DNA"/>
</dbReference>
<dbReference type="AlphaFoldDB" id="A0A9W4GB80"/>
<comment type="caution">
    <text evidence="1">The sequence shown here is derived from an EMBL/GenBank/DDBJ whole genome shotgun (WGS) entry which is preliminary data.</text>
</comment>
<feature type="non-terminal residue" evidence="1">
    <location>
        <position position="1"/>
    </location>
</feature>
<accession>A0A9W4GB80</accession>
<dbReference type="Proteomes" id="UP000683417">
    <property type="component" value="Unassembled WGS sequence"/>
</dbReference>
<evidence type="ECO:0000313" key="1">
    <source>
        <dbReference type="EMBL" id="CAD6499192.1"/>
    </source>
</evidence>
<evidence type="ECO:0000313" key="2">
    <source>
        <dbReference type="Proteomes" id="UP000683417"/>
    </source>
</evidence>
<organism evidence="1 2">
    <name type="scientific">Blumeria graminis f. sp. triticale</name>
    <dbReference type="NCBI Taxonomy" id="1689686"/>
    <lineage>
        <taxon>Eukaryota</taxon>
        <taxon>Fungi</taxon>
        <taxon>Dikarya</taxon>
        <taxon>Ascomycota</taxon>
        <taxon>Pezizomycotina</taxon>
        <taxon>Leotiomycetes</taxon>
        <taxon>Erysiphales</taxon>
        <taxon>Erysiphaceae</taxon>
        <taxon>Blumeria</taxon>
    </lineage>
</organism>
<name>A0A9W4GB80_BLUGR</name>
<protein>
    <submittedName>
        <fullName evidence="1">BgTH12-04844</fullName>
    </submittedName>
</protein>
<reference evidence="1" key="1">
    <citation type="submission" date="2020-10" db="EMBL/GenBank/DDBJ databases">
        <authorList>
            <person name="Muller C M."/>
        </authorList>
    </citation>
    <scope>NUCLEOTIDE SEQUENCE</scope>
    <source>
        <strain evidence="1">THUN-12</strain>
    </source>
</reference>
<proteinExistence type="predicted"/>
<gene>
    <name evidence="1" type="ORF">BGTH12_LOCUS550</name>
</gene>